<evidence type="ECO:0000313" key="2">
    <source>
        <dbReference type="EMBL" id="QKZ23952.1"/>
    </source>
</evidence>
<name>A0A7H8TLP6_STRCX</name>
<keyword evidence="3" id="KW-1185">Reference proteome</keyword>
<dbReference type="RefSeq" id="WP_176578552.1">
    <property type="nucleotide sequence ID" value="NZ_CBDRGH010000013.1"/>
</dbReference>
<evidence type="ECO:0000256" key="1">
    <source>
        <dbReference type="SAM" id="MobiDB-lite"/>
    </source>
</evidence>
<proteinExistence type="predicted"/>
<dbReference type="EMBL" id="CP056041">
    <property type="protein sequence ID" value="QKZ23952.1"/>
    <property type="molecule type" value="Genomic_DNA"/>
</dbReference>
<accession>A0A7H8TLP6</accession>
<protein>
    <submittedName>
        <fullName evidence="2">Uncharacterized protein</fullName>
    </submittedName>
</protein>
<reference evidence="2 3" key="1">
    <citation type="submission" date="2020-06" db="EMBL/GenBank/DDBJ databases">
        <title>Genome mining for natural products.</title>
        <authorList>
            <person name="Zhang B."/>
            <person name="Shi J."/>
            <person name="Ge H."/>
        </authorList>
    </citation>
    <scope>NUCLEOTIDE SEQUENCE [LARGE SCALE GENOMIC DNA]</scope>
    <source>
        <strain evidence="2 3">NA02069</strain>
    </source>
</reference>
<feature type="region of interest" description="Disordered" evidence="1">
    <location>
        <begin position="80"/>
        <end position="101"/>
    </location>
</feature>
<dbReference type="AlphaFoldDB" id="A0A7H8TLP6"/>
<organism evidence="2 3">
    <name type="scientific">Streptomyces chartreusis</name>
    <dbReference type="NCBI Taxonomy" id="1969"/>
    <lineage>
        <taxon>Bacteria</taxon>
        <taxon>Bacillati</taxon>
        <taxon>Actinomycetota</taxon>
        <taxon>Actinomycetes</taxon>
        <taxon>Kitasatosporales</taxon>
        <taxon>Streptomycetaceae</taxon>
        <taxon>Streptomyces</taxon>
    </lineage>
</organism>
<sequence length="233" mass="24910">MTQHNPHSVPTEPGVFVPIGVEGWQDGYDEAISSPPNVPMTPLVRDTEYADAWTQGALAGNADGRTEGWRWAYFAGKVRPEPKGETDGRYGPRDSGEPEDAPFSLPQAWPCVGEGPLLVMLEQFAPGEGGGDGLTGRLLAKACADKGVRQLYLPVSLSPSPPPEEPTGDPLRDRGYWHGTVAETLEDVARQAVAQVTVPAPDNTGLVRYAPAAEHNFIDLLPVGGRLPPERVG</sequence>
<dbReference type="Proteomes" id="UP000509418">
    <property type="component" value="Chromosome"/>
</dbReference>
<feature type="compositionally biased region" description="Basic and acidic residues" evidence="1">
    <location>
        <begin position="80"/>
        <end position="96"/>
    </location>
</feature>
<gene>
    <name evidence="2" type="ORF">HUT05_45375</name>
</gene>
<evidence type="ECO:0000313" key="3">
    <source>
        <dbReference type="Proteomes" id="UP000509418"/>
    </source>
</evidence>